<dbReference type="OrthoDB" id="9782335at2"/>
<dbReference type="GeneID" id="57504895"/>
<reference evidence="1 2" key="1">
    <citation type="submission" date="2019-04" db="EMBL/GenBank/DDBJ databases">
        <authorList>
            <consortium name="Pathogen Informatics"/>
        </authorList>
    </citation>
    <scope>NUCLEOTIDE SEQUENCE [LARGE SCALE GENOMIC DNA]</scope>
    <source>
        <strain evidence="1 2">NCTC9185</strain>
    </source>
</reference>
<dbReference type="Proteomes" id="UP000339249">
    <property type="component" value="Unassembled WGS sequence"/>
</dbReference>
<evidence type="ECO:0000313" key="2">
    <source>
        <dbReference type="Proteomes" id="UP000339249"/>
    </source>
</evidence>
<sequence>MVTTHVFIAASLDGYIARQDGDIGWLLQRDDPTEDHGYMAFIADKDWIVMGRGTYEKVLAFDEWPYDRPVLVLSRQLADTPVPEALKGKVQFSRRAPKEVLDDLAAQNAHRVYIDGGQLIQSFLREGLVADIIITTVPVLLGSGKPLFGSLPQDIDLTLLSSRSFPSGLVQSHYRLTPQAA</sequence>
<name>A0A4U9CWN5_RAOTE</name>
<dbReference type="Pfam" id="PF01872">
    <property type="entry name" value="RibD_C"/>
    <property type="match status" value="1"/>
</dbReference>
<dbReference type="PANTHER" id="PTHR38011:SF11">
    <property type="entry name" value="2,5-DIAMINO-6-RIBOSYLAMINO-4(3H)-PYRIMIDINONE 5'-PHOSPHATE REDUCTASE"/>
    <property type="match status" value="1"/>
</dbReference>
<dbReference type="EMBL" id="CABDVU010000001">
    <property type="protein sequence ID" value="VTN09072.1"/>
    <property type="molecule type" value="Genomic_DNA"/>
</dbReference>
<gene>
    <name evidence="1" type="primary">yyaP</name>
    <name evidence="1" type="ORF">NCTC9185_00955</name>
</gene>
<protein>
    <submittedName>
        <fullName evidence="1">Pyrimidine deaminase</fullName>
    </submittedName>
</protein>
<accession>A0A4U9CWN5</accession>
<dbReference type="GO" id="GO:0008703">
    <property type="term" value="F:5-amino-6-(5-phosphoribosylamino)uracil reductase activity"/>
    <property type="evidence" value="ECO:0007669"/>
    <property type="project" value="InterPro"/>
</dbReference>
<proteinExistence type="predicted"/>
<dbReference type="InterPro" id="IPR024072">
    <property type="entry name" value="DHFR-like_dom_sf"/>
</dbReference>
<dbReference type="InterPro" id="IPR050765">
    <property type="entry name" value="Riboflavin_Biosynth_HTPR"/>
</dbReference>
<evidence type="ECO:0000313" key="1">
    <source>
        <dbReference type="EMBL" id="VTN09072.1"/>
    </source>
</evidence>
<dbReference type="Gene3D" id="3.40.430.10">
    <property type="entry name" value="Dihydrofolate Reductase, subunit A"/>
    <property type="match status" value="1"/>
</dbReference>
<dbReference type="GO" id="GO:0009231">
    <property type="term" value="P:riboflavin biosynthetic process"/>
    <property type="evidence" value="ECO:0007669"/>
    <property type="project" value="InterPro"/>
</dbReference>
<dbReference type="PANTHER" id="PTHR38011">
    <property type="entry name" value="DIHYDROFOLATE REDUCTASE FAMILY PROTEIN (AFU_ORTHOLOGUE AFUA_8G06820)"/>
    <property type="match status" value="1"/>
</dbReference>
<dbReference type="InterPro" id="IPR002734">
    <property type="entry name" value="RibDG_C"/>
</dbReference>
<dbReference type="AlphaFoldDB" id="A0A4U9CWN5"/>
<dbReference type="SUPFAM" id="SSF53597">
    <property type="entry name" value="Dihydrofolate reductase-like"/>
    <property type="match status" value="1"/>
</dbReference>
<dbReference type="RefSeq" id="WP_041145604.1">
    <property type="nucleotide sequence ID" value="NZ_BJNO01000001.1"/>
</dbReference>
<organism evidence="1 2">
    <name type="scientific">Raoultella terrigena</name>
    <name type="common">Klebsiella terrigena</name>
    <dbReference type="NCBI Taxonomy" id="577"/>
    <lineage>
        <taxon>Bacteria</taxon>
        <taxon>Pseudomonadati</taxon>
        <taxon>Pseudomonadota</taxon>
        <taxon>Gammaproteobacteria</taxon>
        <taxon>Enterobacterales</taxon>
        <taxon>Enterobacteriaceae</taxon>
        <taxon>Klebsiella/Raoultella group</taxon>
        <taxon>Raoultella</taxon>
    </lineage>
</organism>